<keyword evidence="3" id="KW-1185">Reference proteome</keyword>
<proteinExistence type="predicted"/>
<organism evidence="2 3">
    <name type="scientific">Rhodococcus wratislaviensis NBRC 100605</name>
    <dbReference type="NCBI Taxonomy" id="1219028"/>
    <lineage>
        <taxon>Bacteria</taxon>
        <taxon>Bacillati</taxon>
        <taxon>Actinomycetota</taxon>
        <taxon>Actinomycetes</taxon>
        <taxon>Mycobacteriales</taxon>
        <taxon>Nocardiaceae</taxon>
        <taxon>Rhodococcus</taxon>
    </lineage>
</organism>
<sequence length="143" mass="16480">MTHRILVRSILIDVPSSDYDRTQAFWATALDARSRRGTEHPEYHVLDDAAARDRVLVQDVGTDSARFHIDIETDDVEAELTRLRACGAVEVERHEFRHPWPVGRRHAKKRTDYYVVLRDPAGLPFCVVPAESDDFPERSREVD</sequence>
<feature type="domain" description="Glyoxalase-like" evidence="1">
    <location>
        <begin position="10"/>
        <end position="128"/>
    </location>
</feature>
<dbReference type="Proteomes" id="UP000019491">
    <property type="component" value="Unassembled WGS sequence"/>
</dbReference>
<dbReference type="RefSeq" id="WP_052033151.1">
    <property type="nucleotide sequence ID" value="NZ_BAWF01000022.1"/>
</dbReference>
<evidence type="ECO:0000259" key="1">
    <source>
        <dbReference type="Pfam" id="PF18029"/>
    </source>
</evidence>
<protein>
    <recommendedName>
        <fullName evidence="1">Glyoxalase-like domain-containing protein</fullName>
    </recommendedName>
</protein>
<accession>X0PRL4</accession>
<dbReference type="Gene3D" id="3.10.180.10">
    <property type="entry name" value="2,3-Dihydroxybiphenyl 1,2-Dioxygenase, domain 1"/>
    <property type="match status" value="1"/>
</dbReference>
<reference evidence="2 3" key="1">
    <citation type="submission" date="2014-02" db="EMBL/GenBank/DDBJ databases">
        <title>Whole genome shotgun sequence of Rhodococcus wratislaviensis NBRC 100605.</title>
        <authorList>
            <person name="Hosoyama A."/>
            <person name="Tsuchikane K."/>
            <person name="Yoshida I."/>
            <person name="Ohji S."/>
            <person name="Ichikawa N."/>
            <person name="Yamazoe A."/>
            <person name="Fujita N."/>
        </authorList>
    </citation>
    <scope>NUCLEOTIDE SEQUENCE [LARGE SCALE GENOMIC DNA]</scope>
    <source>
        <strain evidence="2 3">NBRC 100605</strain>
    </source>
</reference>
<gene>
    <name evidence="2" type="ORF">RW1_022_00980</name>
</gene>
<name>X0PRL4_RHOWR</name>
<evidence type="ECO:0000313" key="2">
    <source>
        <dbReference type="EMBL" id="GAF45518.1"/>
    </source>
</evidence>
<evidence type="ECO:0000313" key="3">
    <source>
        <dbReference type="Proteomes" id="UP000019491"/>
    </source>
</evidence>
<dbReference type="OrthoDB" id="3212826at2"/>
<dbReference type="CDD" id="cd06587">
    <property type="entry name" value="VOC"/>
    <property type="match status" value="1"/>
</dbReference>
<dbReference type="EMBL" id="BAWF01000022">
    <property type="protein sequence ID" value="GAF45518.1"/>
    <property type="molecule type" value="Genomic_DNA"/>
</dbReference>
<dbReference type="AlphaFoldDB" id="X0PRL4"/>
<dbReference type="InterPro" id="IPR041581">
    <property type="entry name" value="Glyoxalase_6"/>
</dbReference>
<dbReference type="SUPFAM" id="SSF54593">
    <property type="entry name" value="Glyoxalase/Bleomycin resistance protein/Dihydroxybiphenyl dioxygenase"/>
    <property type="match status" value="1"/>
</dbReference>
<dbReference type="InterPro" id="IPR029068">
    <property type="entry name" value="Glyas_Bleomycin-R_OHBP_Dase"/>
</dbReference>
<comment type="caution">
    <text evidence="2">The sequence shown here is derived from an EMBL/GenBank/DDBJ whole genome shotgun (WGS) entry which is preliminary data.</text>
</comment>
<dbReference type="Pfam" id="PF18029">
    <property type="entry name" value="Glyoxalase_6"/>
    <property type="match status" value="1"/>
</dbReference>